<proteinExistence type="predicted"/>
<accession>A0AAV4BQQ2</accession>
<dbReference type="Proteomes" id="UP000735302">
    <property type="component" value="Unassembled WGS sequence"/>
</dbReference>
<protein>
    <submittedName>
        <fullName evidence="1">Uncharacterized protein</fullName>
    </submittedName>
</protein>
<comment type="caution">
    <text evidence="1">The sequence shown here is derived from an EMBL/GenBank/DDBJ whole genome shotgun (WGS) entry which is preliminary data.</text>
</comment>
<sequence>MGLDGGAGVKVLDIELPIKQAVHIKIYHSLTAVTKFDQSTMGIFLSRLYQEDLWKIQFKELAFNKGKEFRVLRGDSKRSYFIG</sequence>
<dbReference type="EMBL" id="BLXT01005274">
    <property type="protein sequence ID" value="GFO21697.1"/>
    <property type="molecule type" value="Genomic_DNA"/>
</dbReference>
<keyword evidence="2" id="KW-1185">Reference proteome</keyword>
<evidence type="ECO:0000313" key="1">
    <source>
        <dbReference type="EMBL" id="GFO21697.1"/>
    </source>
</evidence>
<reference evidence="1 2" key="1">
    <citation type="journal article" date="2021" name="Elife">
        <title>Chloroplast acquisition without the gene transfer in kleptoplastic sea slugs, Plakobranchus ocellatus.</title>
        <authorList>
            <person name="Maeda T."/>
            <person name="Takahashi S."/>
            <person name="Yoshida T."/>
            <person name="Shimamura S."/>
            <person name="Takaki Y."/>
            <person name="Nagai Y."/>
            <person name="Toyoda A."/>
            <person name="Suzuki Y."/>
            <person name="Arimoto A."/>
            <person name="Ishii H."/>
            <person name="Satoh N."/>
            <person name="Nishiyama T."/>
            <person name="Hasebe M."/>
            <person name="Maruyama T."/>
            <person name="Minagawa J."/>
            <person name="Obokata J."/>
            <person name="Shigenobu S."/>
        </authorList>
    </citation>
    <scope>NUCLEOTIDE SEQUENCE [LARGE SCALE GENOMIC DNA]</scope>
</reference>
<dbReference type="AlphaFoldDB" id="A0AAV4BQQ2"/>
<name>A0AAV4BQQ2_9GAST</name>
<organism evidence="1 2">
    <name type="scientific">Plakobranchus ocellatus</name>
    <dbReference type="NCBI Taxonomy" id="259542"/>
    <lineage>
        <taxon>Eukaryota</taxon>
        <taxon>Metazoa</taxon>
        <taxon>Spiralia</taxon>
        <taxon>Lophotrochozoa</taxon>
        <taxon>Mollusca</taxon>
        <taxon>Gastropoda</taxon>
        <taxon>Heterobranchia</taxon>
        <taxon>Euthyneura</taxon>
        <taxon>Panpulmonata</taxon>
        <taxon>Sacoglossa</taxon>
        <taxon>Placobranchoidea</taxon>
        <taxon>Plakobranchidae</taxon>
        <taxon>Plakobranchus</taxon>
    </lineage>
</organism>
<gene>
    <name evidence="1" type="ORF">PoB_004820200</name>
</gene>
<evidence type="ECO:0000313" key="2">
    <source>
        <dbReference type="Proteomes" id="UP000735302"/>
    </source>
</evidence>